<evidence type="ECO:0000313" key="3">
    <source>
        <dbReference type="WBParaSite" id="maker-unitig_31657-snap-gene-0.2-mRNA-1"/>
    </source>
</evidence>
<evidence type="ECO:0000313" key="2">
    <source>
        <dbReference type="Proteomes" id="UP000095280"/>
    </source>
</evidence>
<protein>
    <submittedName>
        <fullName evidence="3">ANK_REP_REGION domain-containing protein</fullName>
    </submittedName>
</protein>
<proteinExistence type="predicted"/>
<evidence type="ECO:0000256" key="1">
    <source>
        <dbReference type="SAM" id="MobiDB-lite"/>
    </source>
</evidence>
<organism evidence="2 3">
    <name type="scientific">Macrostomum lignano</name>
    <dbReference type="NCBI Taxonomy" id="282301"/>
    <lineage>
        <taxon>Eukaryota</taxon>
        <taxon>Metazoa</taxon>
        <taxon>Spiralia</taxon>
        <taxon>Lophotrochozoa</taxon>
        <taxon>Platyhelminthes</taxon>
        <taxon>Rhabditophora</taxon>
        <taxon>Macrostomorpha</taxon>
        <taxon>Macrostomida</taxon>
        <taxon>Macrostomidae</taxon>
        <taxon>Macrostomum</taxon>
    </lineage>
</organism>
<keyword evidence="2" id="KW-1185">Reference proteome</keyword>
<dbReference type="WBParaSite" id="maker-unitig_31657-snap-gene-0.2-mRNA-1">
    <property type="protein sequence ID" value="maker-unitig_31657-snap-gene-0.2-mRNA-1"/>
    <property type="gene ID" value="maker-unitig_31657-snap-gene-0.2"/>
</dbReference>
<dbReference type="AlphaFoldDB" id="A0A1I8FEG1"/>
<feature type="region of interest" description="Disordered" evidence="1">
    <location>
        <begin position="1"/>
        <end position="20"/>
    </location>
</feature>
<sequence length="137" mass="15635">MKSPSPQPQGLVKSRERAQSHTINHADCRYRLELRLRLASRPRCPTRDWCKRLPTSPDVSCFKRLGASKLSASGRQRRLRRLAWLSAGSRSAPVNAVDEDNRTPLNAARDDCMTTAERRPLGKLDRLRLLQRQSFDA</sequence>
<accession>A0A1I8FEG1</accession>
<dbReference type="Proteomes" id="UP000095280">
    <property type="component" value="Unplaced"/>
</dbReference>
<reference evidence="3" key="1">
    <citation type="submission" date="2016-11" db="UniProtKB">
        <authorList>
            <consortium name="WormBaseParasite"/>
        </authorList>
    </citation>
    <scope>IDENTIFICATION</scope>
</reference>
<name>A0A1I8FEG1_9PLAT</name>